<keyword evidence="3" id="KW-1185">Reference proteome</keyword>
<dbReference type="RefSeq" id="WP_353863654.1">
    <property type="nucleotide sequence ID" value="NZ_CP088295.1"/>
</dbReference>
<proteinExistence type="predicted"/>
<feature type="domain" description="AB hydrolase-1" evidence="1">
    <location>
        <begin position="23"/>
        <end position="249"/>
    </location>
</feature>
<dbReference type="Gene3D" id="3.40.50.1820">
    <property type="entry name" value="alpha/beta hydrolase"/>
    <property type="match status" value="1"/>
</dbReference>
<dbReference type="SUPFAM" id="SSF53474">
    <property type="entry name" value="alpha/beta-Hydrolases"/>
    <property type="match status" value="1"/>
</dbReference>
<protein>
    <submittedName>
        <fullName evidence="2">Alpha/beta hydrolase</fullName>
    </submittedName>
</protein>
<reference evidence="3" key="1">
    <citation type="submission" date="2021-11" db="EMBL/GenBank/DDBJ databases">
        <title>Cultivation dependent microbiological survey of springs from the worlds oldest radium mine currently devoted to the extraction of radon-saturated water.</title>
        <authorList>
            <person name="Kapinusova G."/>
            <person name="Smrhova T."/>
            <person name="Strejcek M."/>
            <person name="Suman J."/>
            <person name="Jani K."/>
            <person name="Pajer P."/>
            <person name="Uhlik O."/>
        </authorList>
    </citation>
    <scope>NUCLEOTIDE SEQUENCE [LARGE SCALE GENOMIC DNA]</scope>
    <source>
        <strain evidence="3">J379</strain>
    </source>
</reference>
<dbReference type="PRINTS" id="PR00111">
    <property type="entry name" value="ABHYDROLASE"/>
</dbReference>
<dbReference type="Pfam" id="PF00561">
    <property type="entry name" value="Abhydrolase_1"/>
    <property type="match status" value="1"/>
</dbReference>
<dbReference type="PANTHER" id="PTHR43433:SF5">
    <property type="entry name" value="AB HYDROLASE-1 DOMAIN-CONTAINING PROTEIN"/>
    <property type="match status" value="1"/>
</dbReference>
<dbReference type="PANTHER" id="PTHR43433">
    <property type="entry name" value="HYDROLASE, ALPHA/BETA FOLD FAMILY PROTEIN"/>
    <property type="match status" value="1"/>
</dbReference>
<dbReference type="Proteomes" id="UP001058860">
    <property type="component" value="Chromosome"/>
</dbReference>
<gene>
    <name evidence="2" type="ORF">LRS13_21080</name>
</gene>
<dbReference type="InterPro" id="IPR000073">
    <property type="entry name" value="AB_hydrolase_1"/>
</dbReference>
<name>A0ABY5PFF3_9ACTN</name>
<dbReference type="GO" id="GO:0016787">
    <property type="term" value="F:hydrolase activity"/>
    <property type="evidence" value="ECO:0007669"/>
    <property type="project" value="UniProtKB-KW"/>
</dbReference>
<sequence>MAVARNGRVALRYLDSGKTAGDPVLHIMGLGGTARAWGRLLPYVEPDYRVLTFDHRGTGLSDGVTFPLRMDDLVGDALAVLDAARVQRAHVHGVSLGGMVAQELALRHPDRVRSLILGCTTPGGIVSNEPPWRLIAAAGLRPFLGAERTWPLVTTALYSRRTREEFPERIAEDEALRLEDATSPATIFAQMLAVARHDARERLHALGGLPVTVMHGTEDTLIPPRAGEALAARIPGAKLVLLDGAGHLLGSDAGPEWGAAVRAHLRAAG</sequence>
<evidence type="ECO:0000259" key="1">
    <source>
        <dbReference type="Pfam" id="PF00561"/>
    </source>
</evidence>
<keyword evidence="2" id="KW-0378">Hydrolase</keyword>
<evidence type="ECO:0000313" key="2">
    <source>
        <dbReference type="EMBL" id="UUY03142.1"/>
    </source>
</evidence>
<organism evidence="2 3">
    <name type="scientific">Svornostia abyssi</name>
    <dbReference type="NCBI Taxonomy" id="2898438"/>
    <lineage>
        <taxon>Bacteria</taxon>
        <taxon>Bacillati</taxon>
        <taxon>Actinomycetota</taxon>
        <taxon>Thermoleophilia</taxon>
        <taxon>Solirubrobacterales</taxon>
        <taxon>Baekduiaceae</taxon>
        <taxon>Svornostia</taxon>
    </lineage>
</organism>
<dbReference type="EMBL" id="CP088295">
    <property type="protein sequence ID" value="UUY03142.1"/>
    <property type="molecule type" value="Genomic_DNA"/>
</dbReference>
<dbReference type="InterPro" id="IPR029058">
    <property type="entry name" value="AB_hydrolase_fold"/>
</dbReference>
<dbReference type="InterPro" id="IPR050471">
    <property type="entry name" value="AB_hydrolase"/>
</dbReference>
<evidence type="ECO:0000313" key="3">
    <source>
        <dbReference type="Proteomes" id="UP001058860"/>
    </source>
</evidence>
<accession>A0ABY5PFF3</accession>